<dbReference type="Proteomes" id="UP000053237">
    <property type="component" value="Unassembled WGS sequence"/>
</dbReference>
<proteinExistence type="predicted"/>
<organism evidence="3 4">
    <name type="scientific">Albugo candida</name>
    <dbReference type="NCBI Taxonomy" id="65357"/>
    <lineage>
        <taxon>Eukaryota</taxon>
        <taxon>Sar</taxon>
        <taxon>Stramenopiles</taxon>
        <taxon>Oomycota</taxon>
        <taxon>Peronosporomycetes</taxon>
        <taxon>Albuginales</taxon>
        <taxon>Albuginaceae</taxon>
        <taxon>Albugo</taxon>
    </lineage>
</organism>
<dbReference type="AlphaFoldDB" id="A0A024G725"/>
<keyword evidence="4" id="KW-1185">Reference proteome</keyword>
<dbReference type="InParanoid" id="A0A024G725"/>
<name>A0A024G725_9STRA</name>
<reference evidence="3 4" key="1">
    <citation type="submission" date="2012-05" db="EMBL/GenBank/DDBJ databases">
        <title>Recombination and specialization in a pathogen metapopulation.</title>
        <authorList>
            <person name="Gardiner A."/>
            <person name="Kemen E."/>
            <person name="Schultz-Larsen T."/>
            <person name="MacLean D."/>
            <person name="Van Oosterhout C."/>
            <person name="Jones J.D.G."/>
        </authorList>
    </citation>
    <scope>NUCLEOTIDE SEQUENCE [LARGE SCALE GENOMIC DNA]</scope>
    <source>
        <strain evidence="3 4">Ac Nc2</strain>
    </source>
</reference>
<feature type="coiled-coil region" evidence="1">
    <location>
        <begin position="146"/>
        <end position="180"/>
    </location>
</feature>
<protein>
    <submittedName>
        <fullName evidence="3">Uncharacterized protein</fullName>
    </submittedName>
</protein>
<feature type="compositionally biased region" description="Polar residues" evidence="2">
    <location>
        <begin position="658"/>
        <end position="671"/>
    </location>
</feature>
<keyword evidence="1" id="KW-0175">Coiled coil</keyword>
<sequence>MFPSWKQGFPQNQNVGESCTVSRFSVALYVHLSLYANDNSVLSVWPFNRAAKKNEILQAEFEKLCISEKSNAENLRHLRALHERVREKNGKFQESIRSRGAQMEELEIALNEMYSLYNCIDIGTAIQKCQSKRSREDTLCTWKKELEQTNEKFRIASVLVERLESQLHKLNHNLMEVEDNRVGALSIVTSKWQLLQQYKEKEMLIVEDVLAAEVAYEVTLEEVKRTISLEESLNHTAQCIQTEQRHIQDKKTILDVNLSRLIELQQRLSSVRALGKEDQLRLEETECMKERAKADILRRLCSEKATNEAGAILQCENRRCTIILKQLHDKMAKEKYKTKEIALMIQKKRDNIEAAEENVKTTLHQLQWLQYHQMRQRNQYTQHVAHQKHEEGAYHTYQHKHCGEMMKLEDEVSEVRRVIEQDSHHLVNRERALHTLQAAVDTERVQYHDKTQQAELTKRSTSRVQQHLLVMEDKNRYLHSATDNEKLQLGMLHEQLCRSEMIGEDKRSNIISLETCWTARKKRIRGTMAQLEKYKSRVESLVQNFAPSYPELTATHISEYLCKEDTRLRKADEDYQAYQAATKRSLELADQQHKSMIKDIQHHHNVLLMQKVRTHNASEKIYLPPLLQQSELQSLQESLAVSTTTESKNAKQPACSMQKKSASSTRRNSIASAAHQAEVPSSSEMISPTEKDVLSETKRTLAVTVKKPDKNRRVRKVARKNAHATSHPRCDSSHLAKIRTTKSAGKENAAMDKNITSRCQPRALFNHDARPDTKKEPRQNEQTPKPRKMAHQQSKHEENSQKQLESPRISHHEILRGKPESSSSKYPSIPIVSKLRTNLKIKKRPTTSKDTENNSEKCLPENCLKDRRKKCATAVKPKMFRHARGLLGRSQLASSQKQRSRSDWLDDDVFSFS</sequence>
<evidence type="ECO:0000313" key="4">
    <source>
        <dbReference type="Proteomes" id="UP000053237"/>
    </source>
</evidence>
<evidence type="ECO:0000256" key="1">
    <source>
        <dbReference type="SAM" id="Coils"/>
    </source>
</evidence>
<feature type="region of interest" description="Disordered" evidence="2">
    <location>
        <begin position="885"/>
        <end position="913"/>
    </location>
</feature>
<evidence type="ECO:0000313" key="3">
    <source>
        <dbReference type="EMBL" id="CCI42681.1"/>
    </source>
</evidence>
<feature type="coiled-coil region" evidence="1">
    <location>
        <begin position="338"/>
        <end position="365"/>
    </location>
</feature>
<dbReference type="EMBL" id="CAIX01000037">
    <property type="protein sequence ID" value="CCI42681.1"/>
    <property type="molecule type" value="Genomic_DNA"/>
</dbReference>
<accession>A0A024G725</accession>
<feature type="compositionally biased region" description="Basic and acidic residues" evidence="2">
    <location>
        <begin position="765"/>
        <end position="779"/>
    </location>
</feature>
<evidence type="ECO:0000256" key="2">
    <source>
        <dbReference type="SAM" id="MobiDB-lite"/>
    </source>
</evidence>
<feature type="compositionally biased region" description="Basic residues" evidence="2">
    <location>
        <begin position="709"/>
        <end position="722"/>
    </location>
</feature>
<feature type="compositionally biased region" description="Basic and acidic residues" evidence="2">
    <location>
        <begin position="689"/>
        <end position="699"/>
    </location>
</feature>
<gene>
    <name evidence="3" type="ORF">BN9_034650</name>
</gene>
<feature type="region of interest" description="Disordered" evidence="2">
    <location>
        <begin position="643"/>
        <end position="809"/>
    </location>
</feature>
<comment type="caution">
    <text evidence="3">The sequence shown here is derived from an EMBL/GenBank/DDBJ whole genome shotgun (WGS) entry which is preliminary data.</text>
</comment>